<sequence>MILRRAYTDEAVLLSDLALESKAYWNYDENFIEACKESLTITSSYIKKYQVYVCLVDEEIIGFFAFIHEEENRLDFLYIRPNDIGKGYGKRIWKAIVQTAKTLHMESFTIPSDPNAQGYYEKMGATQIGTIPSEVFEKRSLPLLKFEVTSGKD</sequence>
<reference evidence="2" key="1">
    <citation type="submission" date="2020-09" db="EMBL/GenBank/DDBJ databases">
        <title>A novel bacterium of genus Hazenella, isolated from South China Sea.</title>
        <authorList>
            <person name="Huang H."/>
            <person name="Mo K."/>
            <person name="Hu Y."/>
        </authorList>
    </citation>
    <scope>NUCLEOTIDE SEQUENCE</scope>
    <source>
        <strain evidence="2">IB182357</strain>
    </source>
</reference>
<dbReference type="Pfam" id="PF13673">
    <property type="entry name" value="Acetyltransf_10"/>
    <property type="match status" value="1"/>
</dbReference>
<dbReference type="CDD" id="cd04301">
    <property type="entry name" value="NAT_SF"/>
    <property type="match status" value="1"/>
</dbReference>
<feature type="domain" description="N-acetyltransferase" evidence="1">
    <location>
        <begin position="1"/>
        <end position="142"/>
    </location>
</feature>
<dbReference type="PROSITE" id="PS51186">
    <property type="entry name" value="GNAT"/>
    <property type="match status" value="1"/>
</dbReference>
<proteinExistence type="predicted"/>
<gene>
    <name evidence="2" type="ORF">IC620_14580</name>
</gene>
<name>A0A926N7T8_9BACL</name>
<dbReference type="EMBL" id="JACXAH010000029">
    <property type="protein sequence ID" value="MBD1373571.1"/>
    <property type="molecule type" value="Genomic_DNA"/>
</dbReference>
<accession>A0A926N7T8</accession>
<dbReference type="AlphaFoldDB" id="A0A926N7T8"/>
<keyword evidence="3" id="KW-1185">Reference proteome</keyword>
<evidence type="ECO:0000313" key="2">
    <source>
        <dbReference type="EMBL" id="MBD1373571.1"/>
    </source>
</evidence>
<dbReference type="RefSeq" id="WP_191141086.1">
    <property type="nucleotide sequence ID" value="NZ_JACXAG020000013.1"/>
</dbReference>
<dbReference type="Proteomes" id="UP000661691">
    <property type="component" value="Unassembled WGS sequence"/>
</dbReference>
<dbReference type="Gene3D" id="3.40.630.30">
    <property type="match status" value="1"/>
</dbReference>
<evidence type="ECO:0000313" key="3">
    <source>
        <dbReference type="Proteomes" id="UP000661691"/>
    </source>
</evidence>
<dbReference type="InterPro" id="IPR000182">
    <property type="entry name" value="GNAT_dom"/>
</dbReference>
<protein>
    <submittedName>
        <fullName evidence="2">GNAT family N-acetyltransferase</fullName>
    </submittedName>
</protein>
<dbReference type="GO" id="GO:0016747">
    <property type="term" value="F:acyltransferase activity, transferring groups other than amino-acyl groups"/>
    <property type="evidence" value="ECO:0007669"/>
    <property type="project" value="InterPro"/>
</dbReference>
<evidence type="ECO:0000259" key="1">
    <source>
        <dbReference type="PROSITE" id="PS51186"/>
    </source>
</evidence>
<dbReference type="SUPFAM" id="SSF55729">
    <property type="entry name" value="Acyl-CoA N-acyltransferases (Nat)"/>
    <property type="match status" value="1"/>
</dbReference>
<organism evidence="2 3">
    <name type="scientific">Polycladospora coralii</name>
    <dbReference type="NCBI Taxonomy" id="2771432"/>
    <lineage>
        <taxon>Bacteria</taxon>
        <taxon>Bacillati</taxon>
        <taxon>Bacillota</taxon>
        <taxon>Bacilli</taxon>
        <taxon>Bacillales</taxon>
        <taxon>Thermoactinomycetaceae</taxon>
        <taxon>Polycladospora</taxon>
    </lineage>
</organism>
<comment type="caution">
    <text evidence="2">The sequence shown here is derived from an EMBL/GenBank/DDBJ whole genome shotgun (WGS) entry which is preliminary data.</text>
</comment>
<dbReference type="InterPro" id="IPR016181">
    <property type="entry name" value="Acyl_CoA_acyltransferase"/>
</dbReference>